<name>A0A067Q1F2_9AGAM</name>
<accession>A0A067Q1F2</accession>
<dbReference type="Pfam" id="PF25156">
    <property type="entry name" value="PNGase_A_C"/>
    <property type="match status" value="1"/>
</dbReference>
<evidence type="ECO:0000259" key="2">
    <source>
        <dbReference type="Pfam" id="PF12222"/>
    </source>
</evidence>
<dbReference type="InParanoid" id="A0A067Q1F2"/>
<evidence type="ECO:0000313" key="3">
    <source>
        <dbReference type="EMBL" id="KDQ60819.1"/>
    </source>
</evidence>
<evidence type="ECO:0000256" key="1">
    <source>
        <dbReference type="SAM" id="SignalP"/>
    </source>
</evidence>
<feature type="domain" description="Peptide N-acetyl-beta-D-glucosaminyl asparaginase amidase A N-terminal" evidence="2">
    <location>
        <begin position="31"/>
        <end position="353"/>
    </location>
</feature>
<reference evidence="4" key="1">
    <citation type="journal article" date="2014" name="Proc. Natl. Acad. Sci. U.S.A.">
        <title>Extensive sampling of basidiomycete genomes demonstrates inadequacy of the white-rot/brown-rot paradigm for wood decay fungi.</title>
        <authorList>
            <person name="Riley R."/>
            <person name="Salamov A.A."/>
            <person name="Brown D.W."/>
            <person name="Nagy L.G."/>
            <person name="Floudas D."/>
            <person name="Held B.W."/>
            <person name="Levasseur A."/>
            <person name="Lombard V."/>
            <person name="Morin E."/>
            <person name="Otillar R."/>
            <person name="Lindquist E.A."/>
            <person name="Sun H."/>
            <person name="LaButti K.M."/>
            <person name="Schmutz J."/>
            <person name="Jabbour D."/>
            <person name="Luo H."/>
            <person name="Baker S.E."/>
            <person name="Pisabarro A.G."/>
            <person name="Walton J.D."/>
            <person name="Blanchette R.A."/>
            <person name="Henrissat B."/>
            <person name="Martin F."/>
            <person name="Cullen D."/>
            <person name="Hibbett D.S."/>
            <person name="Grigoriev I.V."/>
        </authorList>
    </citation>
    <scope>NUCLEOTIDE SEQUENCE [LARGE SCALE GENOMIC DNA]</scope>
    <source>
        <strain evidence="4">MUCL 33604</strain>
    </source>
</reference>
<dbReference type="InterPro" id="IPR056948">
    <property type="entry name" value="PNGaseA_N"/>
</dbReference>
<dbReference type="OrthoDB" id="1612078at2759"/>
<keyword evidence="1" id="KW-0732">Signal</keyword>
<dbReference type="HOGENOM" id="CLU_011027_0_1_1"/>
<dbReference type="AlphaFoldDB" id="A0A067Q1F2"/>
<feature type="chain" id="PRO_5001643653" description="Peptide N-acetyl-beta-D-glucosaminyl asparaginase amidase A N-terminal domain-containing protein" evidence="1">
    <location>
        <begin position="18"/>
        <end position="570"/>
    </location>
</feature>
<evidence type="ECO:0000313" key="4">
    <source>
        <dbReference type="Proteomes" id="UP000027265"/>
    </source>
</evidence>
<feature type="signal peptide" evidence="1">
    <location>
        <begin position="1"/>
        <end position="17"/>
    </location>
</feature>
<organism evidence="3 4">
    <name type="scientific">Jaapia argillacea MUCL 33604</name>
    <dbReference type="NCBI Taxonomy" id="933084"/>
    <lineage>
        <taxon>Eukaryota</taxon>
        <taxon>Fungi</taxon>
        <taxon>Dikarya</taxon>
        <taxon>Basidiomycota</taxon>
        <taxon>Agaricomycotina</taxon>
        <taxon>Agaricomycetes</taxon>
        <taxon>Agaricomycetidae</taxon>
        <taxon>Jaapiales</taxon>
        <taxon>Jaapiaceae</taxon>
        <taxon>Jaapia</taxon>
    </lineage>
</organism>
<dbReference type="InterPro" id="IPR021102">
    <property type="entry name" value="PNGase_A"/>
</dbReference>
<sequence length="570" mass="61425">MLGSLGLLLTCLPAVFSAVLVDFQVAQPPPLSKDSNTCTVLILEHTFGNSYGVPAIVQYTPPTECGPVGEWAGVTLNFTVTSNGTQYDRLGIFTFQDVEIWRTSTPEPTIGDGIIWTYLKDVTRYIPLFAEPGEFLLQLDNLLETGLDGQYASQVYATFYPASPQYPPAAKANAIIPIATMSNTTGAEASVPPSFSRNVTLPRNSVQVYAEIYASGNGEEEFWYYNAANDYIGYLPAGTTYGQGPFREVRLLVDGQLAGVAFPYAVIFTGGIIPSSWRPITSYGALDLPTYFLDLTPFAPLLADGNSHNITLDVASAETDHTINDNWYVSANLQVVTDPSGRPTTGQITTYDAQPYAQTTTTGSVGDGDVNITVAATRSVHIEANVISGSGTTTHVVWSQSLEYSNTQYYLDNTYVQNVFQTATGSVLSTHNGVPSVVDTFSYPLNINLTVLNPNGTEYSAFFDHSYERTVLPSPFILGSTIQEHQLATGYFTISSTGNYGNGTSNNTLTYADRAGNTYDREVNAALNNITYDHQGGSLAPGAQSFPAFPPWAQPAIPAARLPGGRRTGL</sequence>
<dbReference type="EMBL" id="KL197713">
    <property type="protein sequence ID" value="KDQ60819.1"/>
    <property type="molecule type" value="Genomic_DNA"/>
</dbReference>
<dbReference type="PANTHER" id="PTHR31104">
    <property type="entry name" value="PEPTIDE-N4-(N-ACETYL-BETA-GLUCOSAMINYL)ASPARAGINE AMIDASE A PROTEIN"/>
    <property type="match status" value="1"/>
</dbReference>
<keyword evidence="4" id="KW-1185">Reference proteome</keyword>
<dbReference type="Pfam" id="PF12222">
    <property type="entry name" value="PNGaseA"/>
    <property type="match status" value="1"/>
</dbReference>
<proteinExistence type="predicted"/>
<gene>
    <name evidence="3" type="ORF">JAAARDRAFT_173070</name>
</gene>
<dbReference type="STRING" id="933084.A0A067Q1F2"/>
<dbReference type="Proteomes" id="UP000027265">
    <property type="component" value="Unassembled WGS sequence"/>
</dbReference>
<protein>
    <recommendedName>
        <fullName evidence="2">Peptide N-acetyl-beta-D-glucosaminyl asparaginase amidase A N-terminal domain-containing protein</fullName>
    </recommendedName>
</protein>